<evidence type="ECO:0000313" key="4">
    <source>
        <dbReference type="Proteomes" id="UP000380867"/>
    </source>
</evidence>
<proteinExistence type="predicted"/>
<evidence type="ECO:0000259" key="1">
    <source>
        <dbReference type="Pfam" id="PF12728"/>
    </source>
</evidence>
<protein>
    <submittedName>
        <fullName evidence="3">Helix-turn-helix domain-containing protein</fullName>
    </submittedName>
</protein>
<feature type="domain" description="Helix-turn-helix" evidence="1">
    <location>
        <begin position="59"/>
        <end position="105"/>
    </location>
</feature>
<dbReference type="AlphaFoldDB" id="A0A5M4FGD1"/>
<evidence type="ECO:0000313" key="3">
    <source>
        <dbReference type="EMBL" id="KAA1397843.1"/>
    </source>
</evidence>
<dbReference type="InterPro" id="IPR041657">
    <property type="entry name" value="HTH_17"/>
</dbReference>
<dbReference type="InterPro" id="IPR025159">
    <property type="entry name" value="AbiEi_N"/>
</dbReference>
<dbReference type="Pfam" id="PF12728">
    <property type="entry name" value="HTH_17"/>
    <property type="match status" value="1"/>
</dbReference>
<dbReference type="EMBL" id="SDPQ02000002">
    <property type="protein sequence ID" value="KAA1397843.1"/>
    <property type="molecule type" value="Genomic_DNA"/>
</dbReference>
<sequence>MTPRKPRDPDAITLTDAASMLGLPEVTVTRLRREGLLSRLPGYPSYSRSDVREFIDNPWLNGRQAALVLGVSHNRISQLAADGKIPVHHTKSGKRIYRLREIEAVTAARNLEFHNPVG</sequence>
<gene>
    <name evidence="3" type="ORF">ESP70_010900</name>
</gene>
<dbReference type="Pfam" id="PF13338">
    <property type="entry name" value="AbiEi_4"/>
    <property type="match status" value="1"/>
</dbReference>
<dbReference type="Proteomes" id="UP000380867">
    <property type="component" value="Unassembled WGS sequence"/>
</dbReference>
<reference evidence="3" key="1">
    <citation type="submission" date="2019-09" db="EMBL/GenBank/DDBJ databases">
        <authorList>
            <person name="Li J."/>
        </authorList>
    </citation>
    <scope>NUCLEOTIDE SEQUENCE [LARGE SCALE GENOMIC DNA]</scope>
    <source>
        <strain evidence="3">JCM 14732</strain>
    </source>
</reference>
<comment type="caution">
    <text evidence="3">The sequence shown here is derived from an EMBL/GenBank/DDBJ whole genome shotgun (WGS) entry which is preliminary data.</text>
</comment>
<evidence type="ECO:0000259" key="2">
    <source>
        <dbReference type="Pfam" id="PF13338"/>
    </source>
</evidence>
<name>A0A5M4FGD1_9ACTN</name>
<dbReference type="RefSeq" id="WP_149689288.1">
    <property type="nucleotide sequence ID" value="NZ_SDPQ02000002.1"/>
</dbReference>
<keyword evidence="4" id="KW-1185">Reference proteome</keyword>
<feature type="domain" description="AbiEi antitoxin N-terminal" evidence="2">
    <location>
        <begin position="10"/>
        <end position="40"/>
    </location>
</feature>
<accession>A0A5M4FGD1</accession>
<organism evidence="3 4">
    <name type="scientific">Aeromicrobium ginsengisoli</name>
    <dbReference type="NCBI Taxonomy" id="363867"/>
    <lineage>
        <taxon>Bacteria</taxon>
        <taxon>Bacillati</taxon>
        <taxon>Actinomycetota</taxon>
        <taxon>Actinomycetes</taxon>
        <taxon>Propionibacteriales</taxon>
        <taxon>Nocardioidaceae</taxon>
        <taxon>Aeromicrobium</taxon>
    </lineage>
</organism>